<dbReference type="InterPro" id="IPR001087">
    <property type="entry name" value="GDSL"/>
</dbReference>
<dbReference type="Pfam" id="PF00657">
    <property type="entry name" value="Lipase_GDSL"/>
    <property type="match status" value="1"/>
</dbReference>
<evidence type="ECO:0008006" key="10">
    <source>
        <dbReference type="Google" id="ProtNLM"/>
    </source>
</evidence>
<reference evidence="9" key="1">
    <citation type="submission" date="2018-02" db="EMBL/GenBank/DDBJ databases">
        <authorList>
            <person name="Cohen D.B."/>
            <person name="Kent A.D."/>
        </authorList>
    </citation>
    <scope>NUCLEOTIDE SEQUENCE</scope>
</reference>
<proteinExistence type="inferred from homology"/>
<dbReference type="InterPro" id="IPR051238">
    <property type="entry name" value="GDSL_esterase/lipase"/>
</dbReference>
<comment type="subcellular location">
    <subcellularLocation>
        <location evidence="1">Secreted</location>
    </subcellularLocation>
</comment>
<dbReference type="GO" id="GO:0016042">
    <property type="term" value="P:lipid catabolic process"/>
    <property type="evidence" value="ECO:0007669"/>
    <property type="project" value="UniProtKB-KW"/>
</dbReference>
<feature type="signal peptide" evidence="8">
    <location>
        <begin position="1"/>
        <end position="25"/>
    </location>
</feature>
<evidence type="ECO:0000256" key="5">
    <source>
        <dbReference type="ARBA" id="ARBA00022801"/>
    </source>
</evidence>
<evidence type="ECO:0000256" key="2">
    <source>
        <dbReference type="ARBA" id="ARBA00008668"/>
    </source>
</evidence>
<accession>A0A2N9HYQ9</accession>
<evidence type="ECO:0000256" key="8">
    <source>
        <dbReference type="SAM" id="SignalP"/>
    </source>
</evidence>
<dbReference type="PANTHER" id="PTHR45650:SF3">
    <property type="entry name" value="OS01G0748500 PROTEIN"/>
    <property type="match status" value="1"/>
</dbReference>
<dbReference type="Gene3D" id="3.40.50.1110">
    <property type="entry name" value="SGNH hydrolase"/>
    <property type="match status" value="2"/>
</dbReference>
<dbReference type="EMBL" id="OIVN01004412">
    <property type="protein sequence ID" value="SPD17205.1"/>
    <property type="molecule type" value="Genomic_DNA"/>
</dbReference>
<keyword evidence="7" id="KW-0443">Lipid metabolism</keyword>
<keyword evidence="4 8" id="KW-0732">Signal</keyword>
<dbReference type="GO" id="GO:0016788">
    <property type="term" value="F:hydrolase activity, acting on ester bonds"/>
    <property type="evidence" value="ECO:0007669"/>
    <property type="project" value="InterPro"/>
</dbReference>
<dbReference type="GO" id="GO:0005576">
    <property type="term" value="C:extracellular region"/>
    <property type="evidence" value="ECO:0007669"/>
    <property type="project" value="UniProtKB-SubCell"/>
</dbReference>
<evidence type="ECO:0000313" key="9">
    <source>
        <dbReference type="EMBL" id="SPD17205.1"/>
    </source>
</evidence>
<sequence length="306" mass="33843">MERVLKMWYVVCILLLTFVQSPVHGEQQVPCYFIFGDSLVDNGNNNGLATMAKANYPPYGIDFPNGPTGSFCNGRTMADFIGDLKSWTLRIVTPHNTKDPFAELLGFDDYIPSYATTRSQDILKGVNYASGAAGIRSESGQQMGARISMGEQLQNHLITITRIADIFRDKNLTGNYLSKYGTNGSSCVDFINNAVQLFNNRLKSLIDDLNNSLSGAKFIYVNFFGMASGDASSVGLTITNKLCCEVKSGMVTCVPLSIPCSNRTEYLFWDMLHPTEAFNFFIAGRAYNAQSQSDTYPIDIRHLAEL</sequence>
<gene>
    <name evidence="9" type="ORF">FSB_LOCUS45087</name>
</gene>
<organism evidence="9">
    <name type="scientific">Fagus sylvatica</name>
    <name type="common">Beechnut</name>
    <dbReference type="NCBI Taxonomy" id="28930"/>
    <lineage>
        <taxon>Eukaryota</taxon>
        <taxon>Viridiplantae</taxon>
        <taxon>Streptophyta</taxon>
        <taxon>Embryophyta</taxon>
        <taxon>Tracheophyta</taxon>
        <taxon>Spermatophyta</taxon>
        <taxon>Magnoliopsida</taxon>
        <taxon>eudicotyledons</taxon>
        <taxon>Gunneridae</taxon>
        <taxon>Pentapetalae</taxon>
        <taxon>rosids</taxon>
        <taxon>fabids</taxon>
        <taxon>Fagales</taxon>
        <taxon>Fagaceae</taxon>
        <taxon>Fagus</taxon>
    </lineage>
</organism>
<evidence type="ECO:0000256" key="3">
    <source>
        <dbReference type="ARBA" id="ARBA00022525"/>
    </source>
</evidence>
<dbReference type="AlphaFoldDB" id="A0A2N9HYQ9"/>
<keyword evidence="6" id="KW-0442">Lipid degradation</keyword>
<protein>
    <recommendedName>
        <fullName evidence="10">SGNH hydrolase-type esterase domain-containing protein</fullName>
    </recommendedName>
</protein>
<feature type="chain" id="PRO_5014667058" description="SGNH hydrolase-type esterase domain-containing protein" evidence="8">
    <location>
        <begin position="26"/>
        <end position="306"/>
    </location>
</feature>
<evidence type="ECO:0000256" key="7">
    <source>
        <dbReference type="ARBA" id="ARBA00023098"/>
    </source>
</evidence>
<comment type="similarity">
    <text evidence="2">Belongs to the 'GDSL' lipolytic enzyme family.</text>
</comment>
<evidence type="ECO:0000256" key="4">
    <source>
        <dbReference type="ARBA" id="ARBA00022729"/>
    </source>
</evidence>
<evidence type="ECO:0000256" key="1">
    <source>
        <dbReference type="ARBA" id="ARBA00004613"/>
    </source>
</evidence>
<name>A0A2N9HYQ9_FAGSY</name>
<dbReference type="PANTHER" id="PTHR45650">
    <property type="entry name" value="GDSL-LIKE LIPASE/ACYLHYDROLASE-RELATED"/>
    <property type="match status" value="1"/>
</dbReference>
<keyword evidence="5" id="KW-0378">Hydrolase</keyword>
<dbReference type="InterPro" id="IPR036514">
    <property type="entry name" value="SGNH_hydro_sf"/>
</dbReference>
<keyword evidence="3" id="KW-0964">Secreted</keyword>
<evidence type="ECO:0000256" key="6">
    <source>
        <dbReference type="ARBA" id="ARBA00022963"/>
    </source>
</evidence>